<comment type="caution">
    <text evidence="3">The sequence shown here is derived from an EMBL/GenBank/DDBJ whole genome shotgun (WGS) entry which is preliminary data.</text>
</comment>
<dbReference type="EMBL" id="JAUOPB010000001">
    <property type="protein sequence ID" value="MDO6420867.1"/>
    <property type="molecule type" value="Genomic_DNA"/>
</dbReference>
<evidence type="ECO:0000256" key="1">
    <source>
        <dbReference type="SAM" id="SignalP"/>
    </source>
</evidence>
<dbReference type="RefSeq" id="WP_303489957.1">
    <property type="nucleotide sequence ID" value="NZ_JAUOPB010000001.1"/>
</dbReference>
<dbReference type="GO" id="GO:0016787">
    <property type="term" value="F:hydrolase activity"/>
    <property type="evidence" value="ECO:0007669"/>
    <property type="project" value="UniProtKB-KW"/>
</dbReference>
<evidence type="ECO:0000259" key="2">
    <source>
        <dbReference type="Pfam" id="PF00144"/>
    </source>
</evidence>
<keyword evidence="1" id="KW-0732">Signal</keyword>
<feature type="domain" description="Beta-lactamase-related" evidence="2">
    <location>
        <begin position="46"/>
        <end position="343"/>
    </location>
</feature>
<dbReference type="PANTHER" id="PTHR46825">
    <property type="entry name" value="D-ALANYL-D-ALANINE-CARBOXYPEPTIDASE/ENDOPEPTIDASE AMPH"/>
    <property type="match status" value="1"/>
</dbReference>
<dbReference type="EC" id="3.1.1.103" evidence="3"/>
<dbReference type="PANTHER" id="PTHR46825:SF9">
    <property type="entry name" value="BETA-LACTAMASE-RELATED DOMAIN-CONTAINING PROTEIN"/>
    <property type="match status" value="1"/>
</dbReference>
<organism evidence="3 4">
    <name type="scientific">Saccharophagus degradans</name>
    <dbReference type="NCBI Taxonomy" id="86304"/>
    <lineage>
        <taxon>Bacteria</taxon>
        <taxon>Pseudomonadati</taxon>
        <taxon>Pseudomonadota</taxon>
        <taxon>Gammaproteobacteria</taxon>
        <taxon>Cellvibrionales</taxon>
        <taxon>Cellvibrionaceae</taxon>
        <taxon>Saccharophagus</taxon>
    </lineage>
</organism>
<evidence type="ECO:0000313" key="3">
    <source>
        <dbReference type="EMBL" id="MDO6420867.1"/>
    </source>
</evidence>
<dbReference type="InterPro" id="IPR050491">
    <property type="entry name" value="AmpC-like"/>
</dbReference>
<keyword evidence="3" id="KW-0378">Hydrolase</keyword>
<feature type="chain" id="PRO_5044026647" evidence="1">
    <location>
        <begin position="22"/>
        <end position="359"/>
    </location>
</feature>
<feature type="signal peptide" evidence="1">
    <location>
        <begin position="1"/>
        <end position="21"/>
    </location>
</feature>
<dbReference type="SUPFAM" id="SSF56601">
    <property type="entry name" value="beta-lactamase/transpeptidase-like"/>
    <property type="match status" value="1"/>
</dbReference>
<dbReference type="AlphaFoldDB" id="A0AAW7X2M2"/>
<dbReference type="Proteomes" id="UP001169760">
    <property type="component" value="Unassembled WGS sequence"/>
</dbReference>
<dbReference type="InterPro" id="IPR012338">
    <property type="entry name" value="Beta-lactam/transpept-like"/>
</dbReference>
<dbReference type="Gene3D" id="3.40.710.10">
    <property type="entry name" value="DD-peptidase/beta-lactamase superfamily"/>
    <property type="match status" value="1"/>
</dbReference>
<protein>
    <submittedName>
        <fullName evidence="3">Serine hydrolase domain-containing protein</fullName>
        <ecNumber evidence="3">3.1.1.103</ecNumber>
    </submittedName>
</protein>
<reference evidence="3" key="1">
    <citation type="submission" date="2023-07" db="EMBL/GenBank/DDBJ databases">
        <title>Genome content predicts the carbon catabolic preferences of heterotrophic bacteria.</title>
        <authorList>
            <person name="Gralka M."/>
        </authorList>
    </citation>
    <scope>NUCLEOTIDE SEQUENCE</scope>
    <source>
        <strain evidence="3">I3M17_2</strain>
    </source>
</reference>
<proteinExistence type="predicted"/>
<accession>A0AAW7X2M2</accession>
<sequence length="359" mass="40185">MIKFKKYIVSVFVIFAPVCLAQNISSIPPIEEGIKIILSKAEYSNFSGVVLVAVDGEVVSNVGVGKADVDRGISFSSKIMTDVGSITKQFTAAAILKMEMLGKLSTEDKAGQYVPSLEKALKNITIHELLTHTSGITEVTGDDYESITSVGLVNHLNEVQLSYAKGTYHYSNLGYSLLALIVENVCGEPLDKFLAEQFFIPIGMLKTGYTYPDYKDAEVSRGYLQAKDWGYPHKKNWYKSGPYWNLRGNGGMLSTAADMYKWHNALLTNKYLSNKAKEKLFGLHIREYPDVESYYGYGWVTEILPNKNKVIWHNGGNRIFSADVRFYPSSNIYYFIAGNRSDGEIFEISEAIHGLLYEN</sequence>
<gene>
    <name evidence="3" type="ORF">Q4521_00125</name>
</gene>
<name>A0AAW7X2M2_9GAMM</name>
<dbReference type="InterPro" id="IPR001466">
    <property type="entry name" value="Beta-lactam-related"/>
</dbReference>
<dbReference type="Pfam" id="PF00144">
    <property type="entry name" value="Beta-lactamase"/>
    <property type="match status" value="1"/>
</dbReference>
<evidence type="ECO:0000313" key="4">
    <source>
        <dbReference type="Proteomes" id="UP001169760"/>
    </source>
</evidence>